<dbReference type="Proteomes" id="UP001320876">
    <property type="component" value="Unassembled WGS sequence"/>
</dbReference>
<dbReference type="EMBL" id="JAPDDT010000002">
    <property type="protein sequence ID" value="MCW1922507.1"/>
    <property type="molecule type" value="Genomic_DNA"/>
</dbReference>
<reference evidence="1 2" key="1">
    <citation type="submission" date="2022-10" db="EMBL/GenBank/DDBJ databases">
        <title>Luteolibacter arcticus strain CCTCC AB 2014275, whole genome shotgun sequencing project.</title>
        <authorList>
            <person name="Zhao G."/>
            <person name="Shen L."/>
        </authorList>
    </citation>
    <scope>NUCLEOTIDE SEQUENCE [LARGE SCALE GENOMIC DNA]</scope>
    <source>
        <strain evidence="1 2">CCTCC AB 2014275</strain>
    </source>
</reference>
<evidence type="ECO:0000313" key="2">
    <source>
        <dbReference type="Proteomes" id="UP001320876"/>
    </source>
</evidence>
<accession>A0ABT3GFX1</accession>
<name>A0ABT3GFX1_9BACT</name>
<dbReference type="RefSeq" id="WP_264486614.1">
    <property type="nucleotide sequence ID" value="NZ_JAPDDT010000002.1"/>
</dbReference>
<protein>
    <submittedName>
        <fullName evidence="1">Uncharacterized protein</fullName>
    </submittedName>
</protein>
<keyword evidence="2" id="KW-1185">Reference proteome</keyword>
<organism evidence="1 2">
    <name type="scientific">Luteolibacter arcticus</name>
    <dbReference type="NCBI Taxonomy" id="1581411"/>
    <lineage>
        <taxon>Bacteria</taxon>
        <taxon>Pseudomonadati</taxon>
        <taxon>Verrucomicrobiota</taxon>
        <taxon>Verrucomicrobiia</taxon>
        <taxon>Verrucomicrobiales</taxon>
        <taxon>Verrucomicrobiaceae</taxon>
        <taxon>Luteolibacter</taxon>
    </lineage>
</organism>
<gene>
    <name evidence="1" type="ORF">OKA05_08065</name>
</gene>
<sequence length="160" mass="18107">MNSIPAFIPASPARVEISYPLPDVLEGLLDPTDYRKWLHAKAVAHVRRDSERWGRRLSISTYKQAIHRAVCEHDGTDPYTGERLQWELSGTYDNTQSKAGGSTYKRGFRLLPTIDHENNAPAEAPLFRVLSWETNDAKNDMSPEAFIDLCKRVASRAQPL</sequence>
<evidence type="ECO:0000313" key="1">
    <source>
        <dbReference type="EMBL" id="MCW1922507.1"/>
    </source>
</evidence>
<proteinExistence type="predicted"/>
<comment type="caution">
    <text evidence="1">The sequence shown here is derived from an EMBL/GenBank/DDBJ whole genome shotgun (WGS) entry which is preliminary data.</text>
</comment>